<comment type="caution">
    <text evidence="1">The sequence shown here is derived from an EMBL/GenBank/DDBJ whole genome shotgun (WGS) entry which is preliminary data.</text>
</comment>
<evidence type="ECO:0000313" key="2">
    <source>
        <dbReference type="Proteomes" id="UP000050297"/>
    </source>
</evidence>
<proteinExistence type="predicted"/>
<protein>
    <submittedName>
        <fullName evidence="1">Uncharacterized protein</fullName>
    </submittedName>
</protein>
<dbReference type="AlphaFoldDB" id="A0A0P9K0G0"/>
<sequence>MRSFYIRWAMSTWFGLIQMYKYCPEWDAALNRLIDKHWQTVSIEGCTARFGEVEVWIANRYYAFGHEWGSGQHFRPSVHTMRRLDSLISHLGGLQLAKEKEAHRKKMEGY</sequence>
<dbReference type="RefSeq" id="WP_144434008.1">
    <property type="nucleotide sequence ID" value="NZ_LGAR01000060.1"/>
</dbReference>
<reference evidence="1 2" key="1">
    <citation type="submission" date="2015-09" db="EMBL/GenBank/DDBJ databases">
        <title>Genome announcement of multiple Pseudomonas syringae strains.</title>
        <authorList>
            <person name="Thakur S."/>
            <person name="Wang P.W."/>
            <person name="Gong Y."/>
            <person name="Weir B.S."/>
            <person name="Guttman D.S."/>
        </authorList>
    </citation>
    <scope>NUCLEOTIDE SEQUENCE [LARGE SCALE GENOMIC DNA]</scope>
    <source>
        <strain evidence="1 2">ICMP2802</strain>
    </source>
</reference>
<dbReference type="PATRIC" id="fig|199198.5.peg.4576"/>
<gene>
    <name evidence="1" type="ORF">ALO91_03221</name>
</gene>
<organism evidence="1 2">
    <name type="scientific">Pseudomonas syringae pv. aceris</name>
    <dbReference type="NCBI Taxonomy" id="199198"/>
    <lineage>
        <taxon>Bacteria</taxon>
        <taxon>Pseudomonadati</taxon>
        <taxon>Pseudomonadota</taxon>
        <taxon>Gammaproteobacteria</taxon>
        <taxon>Pseudomonadales</taxon>
        <taxon>Pseudomonadaceae</taxon>
        <taxon>Pseudomonas</taxon>
        <taxon>Pseudomonas syringae</taxon>
    </lineage>
</organism>
<evidence type="ECO:0000313" key="1">
    <source>
        <dbReference type="EMBL" id="KPW21984.1"/>
    </source>
</evidence>
<dbReference type="EMBL" id="LJPM01000205">
    <property type="protein sequence ID" value="KPW21984.1"/>
    <property type="molecule type" value="Genomic_DNA"/>
</dbReference>
<dbReference type="Proteomes" id="UP000050297">
    <property type="component" value="Unassembled WGS sequence"/>
</dbReference>
<name>A0A0P9K0G0_PSESX</name>
<accession>A0A0P9K0G0</accession>